<keyword evidence="3" id="KW-1185">Reference proteome</keyword>
<keyword evidence="1" id="KW-0732">Signal</keyword>
<gene>
    <name evidence="2" type="ORF">GCM10007315_22300</name>
</gene>
<evidence type="ECO:0000256" key="1">
    <source>
        <dbReference type="SAM" id="SignalP"/>
    </source>
</evidence>
<evidence type="ECO:0008006" key="4">
    <source>
        <dbReference type="Google" id="ProtNLM"/>
    </source>
</evidence>
<dbReference type="EMBL" id="BMYJ01000006">
    <property type="protein sequence ID" value="GHC58242.1"/>
    <property type="molecule type" value="Genomic_DNA"/>
</dbReference>
<reference evidence="2" key="2">
    <citation type="submission" date="2020-09" db="EMBL/GenBank/DDBJ databases">
        <authorList>
            <person name="Sun Q."/>
            <person name="Kim S."/>
        </authorList>
    </citation>
    <scope>NUCLEOTIDE SEQUENCE</scope>
    <source>
        <strain evidence="2">KCTC 23310</strain>
    </source>
</reference>
<accession>A0A918WLM4</accession>
<dbReference type="Proteomes" id="UP000638981">
    <property type="component" value="Unassembled WGS sequence"/>
</dbReference>
<protein>
    <recommendedName>
        <fullName evidence="4">Imelysin-like domain-containing protein</fullName>
    </recommendedName>
</protein>
<dbReference type="AlphaFoldDB" id="A0A918WLM4"/>
<comment type="caution">
    <text evidence="2">The sequence shown here is derived from an EMBL/GenBank/DDBJ whole genome shotgun (WGS) entry which is preliminary data.</text>
</comment>
<sequence length="238" mass="26253">MRIMAALAVSMMATTPLQAWADAGLAAAVEDLTPRVQAMCSKEYAARLASVDALAKRTNSLWVPGYVNGKLTLLEKTDLKVRQLELWLFPRPAELGQLSAWVLTIAETNSLWFVAMQMAADYPSSLPDDEKQVYLAELEATFNALTASVALAKCLQPSSEVAVIATEQGKTFLSRRRVEAIGGFDHVLQQVECTRFIETVERTIAVYKETSDLDQLGKRIHAGLEETFVIGCDKEKLQ</sequence>
<proteinExistence type="predicted"/>
<dbReference type="RefSeq" id="WP_189411745.1">
    <property type="nucleotide sequence ID" value="NZ_BMYJ01000006.1"/>
</dbReference>
<reference evidence="2" key="1">
    <citation type="journal article" date="2014" name="Int. J. Syst. Evol. Microbiol.">
        <title>Complete genome sequence of Corynebacterium casei LMG S-19264T (=DSM 44701T), isolated from a smear-ripened cheese.</title>
        <authorList>
            <consortium name="US DOE Joint Genome Institute (JGI-PGF)"/>
            <person name="Walter F."/>
            <person name="Albersmeier A."/>
            <person name="Kalinowski J."/>
            <person name="Ruckert C."/>
        </authorList>
    </citation>
    <scope>NUCLEOTIDE SEQUENCE</scope>
    <source>
        <strain evidence="2">KCTC 23310</strain>
    </source>
</reference>
<evidence type="ECO:0000313" key="2">
    <source>
        <dbReference type="EMBL" id="GHC58242.1"/>
    </source>
</evidence>
<organism evidence="2 3">
    <name type="scientific">Neogemmobacter tilapiae</name>
    <dbReference type="NCBI Taxonomy" id="875041"/>
    <lineage>
        <taxon>Bacteria</taxon>
        <taxon>Pseudomonadati</taxon>
        <taxon>Pseudomonadota</taxon>
        <taxon>Alphaproteobacteria</taxon>
        <taxon>Rhodobacterales</taxon>
        <taxon>Paracoccaceae</taxon>
        <taxon>Neogemmobacter</taxon>
    </lineage>
</organism>
<feature type="chain" id="PRO_5037035797" description="Imelysin-like domain-containing protein" evidence="1">
    <location>
        <begin position="22"/>
        <end position="238"/>
    </location>
</feature>
<evidence type="ECO:0000313" key="3">
    <source>
        <dbReference type="Proteomes" id="UP000638981"/>
    </source>
</evidence>
<feature type="signal peptide" evidence="1">
    <location>
        <begin position="1"/>
        <end position="21"/>
    </location>
</feature>
<name>A0A918WLM4_9RHOB</name>